<organism evidence="2 3">
    <name type="scientific">Symbiodinium necroappetens</name>
    <dbReference type="NCBI Taxonomy" id="1628268"/>
    <lineage>
        <taxon>Eukaryota</taxon>
        <taxon>Sar</taxon>
        <taxon>Alveolata</taxon>
        <taxon>Dinophyceae</taxon>
        <taxon>Suessiales</taxon>
        <taxon>Symbiodiniaceae</taxon>
        <taxon>Symbiodinium</taxon>
    </lineage>
</organism>
<dbReference type="Proteomes" id="UP000601435">
    <property type="component" value="Unassembled WGS sequence"/>
</dbReference>
<dbReference type="InterPro" id="IPR000477">
    <property type="entry name" value="RT_dom"/>
</dbReference>
<dbReference type="SUPFAM" id="SSF56672">
    <property type="entry name" value="DNA/RNA polymerases"/>
    <property type="match status" value="1"/>
</dbReference>
<dbReference type="InterPro" id="IPR043502">
    <property type="entry name" value="DNA/RNA_pol_sf"/>
</dbReference>
<reference evidence="2" key="1">
    <citation type="submission" date="2021-02" db="EMBL/GenBank/DDBJ databases">
        <authorList>
            <person name="Dougan E. K."/>
            <person name="Rhodes N."/>
            <person name="Thang M."/>
            <person name="Chan C."/>
        </authorList>
    </citation>
    <scope>NUCLEOTIDE SEQUENCE</scope>
</reference>
<dbReference type="AlphaFoldDB" id="A0A813A423"/>
<accession>A0A813A423</accession>
<proteinExistence type="predicted"/>
<keyword evidence="3" id="KW-1185">Reference proteome</keyword>
<feature type="domain" description="Reverse transcriptase" evidence="1">
    <location>
        <begin position="1"/>
        <end position="216"/>
    </location>
</feature>
<dbReference type="PANTHER" id="PTHR21301">
    <property type="entry name" value="REVERSE TRANSCRIPTASE"/>
    <property type="match status" value="1"/>
</dbReference>
<sequence length="216" mass="24804">LSEWLVVLLEPMLKHYFTIATNSDEVQAQLRSWSDEWRSHSGFRPWPTLQFATLDIESLYPSIDLTHLRQVIKSQIFKYYDGDKACQVSALLDLVLRINDIAFEGEIYRICKGLPTGSPVSVVLANLYLVELDATLRGTPGLCFYKRYIDDLLLLLSKDCIVDVIARLHSFHPNIRVQLSAQGTQHVPFLDLQLSIDDEANISHELFIKPQNLFHY</sequence>
<protein>
    <recommendedName>
        <fullName evidence="1">Reverse transcriptase domain-containing protein</fullName>
    </recommendedName>
</protein>
<evidence type="ECO:0000259" key="1">
    <source>
        <dbReference type="PROSITE" id="PS50878"/>
    </source>
</evidence>
<dbReference type="Pfam" id="PF00078">
    <property type="entry name" value="RVT_1"/>
    <property type="match status" value="1"/>
</dbReference>
<dbReference type="EMBL" id="CAJNJA010054296">
    <property type="protein sequence ID" value="CAE7853218.1"/>
    <property type="molecule type" value="Genomic_DNA"/>
</dbReference>
<dbReference type="OrthoDB" id="10018421at2759"/>
<dbReference type="PANTHER" id="PTHR21301:SF10">
    <property type="entry name" value="REVERSE TRANSCRIPTASE DOMAIN-CONTAINING PROTEIN"/>
    <property type="match status" value="1"/>
</dbReference>
<feature type="non-terminal residue" evidence="2">
    <location>
        <position position="216"/>
    </location>
</feature>
<feature type="non-terminal residue" evidence="2">
    <location>
        <position position="1"/>
    </location>
</feature>
<evidence type="ECO:0000313" key="2">
    <source>
        <dbReference type="EMBL" id="CAE7853218.1"/>
    </source>
</evidence>
<dbReference type="PROSITE" id="PS50878">
    <property type="entry name" value="RT_POL"/>
    <property type="match status" value="1"/>
</dbReference>
<gene>
    <name evidence="2" type="ORF">SNEC2469_LOCUS26560</name>
</gene>
<comment type="caution">
    <text evidence="2">The sequence shown here is derived from an EMBL/GenBank/DDBJ whole genome shotgun (WGS) entry which is preliminary data.</text>
</comment>
<name>A0A813A423_9DINO</name>
<evidence type="ECO:0000313" key="3">
    <source>
        <dbReference type="Proteomes" id="UP000601435"/>
    </source>
</evidence>